<feature type="compositionally biased region" description="Basic and acidic residues" evidence="1">
    <location>
        <begin position="183"/>
        <end position="194"/>
    </location>
</feature>
<evidence type="ECO:0000256" key="1">
    <source>
        <dbReference type="SAM" id="MobiDB-lite"/>
    </source>
</evidence>
<feature type="region of interest" description="Disordered" evidence="1">
    <location>
        <begin position="117"/>
        <end position="140"/>
    </location>
</feature>
<evidence type="ECO:0000313" key="3">
    <source>
        <dbReference type="Proteomes" id="UP000070328"/>
    </source>
</evidence>
<reference evidence="2 3" key="1">
    <citation type="submission" date="2014-02" db="EMBL/GenBank/DDBJ databases">
        <title>The genome sequence of Colletotrichum simmondsii CBS122122.</title>
        <authorList>
            <person name="Baroncelli R."/>
            <person name="Thon M.R."/>
        </authorList>
    </citation>
    <scope>NUCLEOTIDE SEQUENCE [LARGE SCALE GENOMIC DNA]</scope>
    <source>
        <strain evidence="2 3">CBS122122</strain>
    </source>
</reference>
<sequence length="209" mass="22988">MAHTDTVDCGFIPGPVNKGDGKEYGCLSHVIDLYSTVDRVDHKEDAGGVSSGDEEDDRSTGTEVMTDDGNSLSSLASGEDYTAEELADAQNQLGGQKGYALLAREQEDDDNQVLFMEVSDDEDGDDDEEYEDNEDGSVDMLDASSVDSFVEENEEKDEAEVEDITASEKVFLDIDEGFAAKREDQRAARNEDKKARRAKKRKLAHEVEN</sequence>
<name>A0A135SU44_9PEZI</name>
<protein>
    <submittedName>
        <fullName evidence="2">Uncharacterized protein</fullName>
    </submittedName>
</protein>
<dbReference type="EMBL" id="JFBX01000406">
    <property type="protein sequence ID" value="KXH39428.1"/>
    <property type="molecule type" value="Genomic_DNA"/>
</dbReference>
<feature type="compositionally biased region" description="Acidic residues" evidence="1">
    <location>
        <begin position="118"/>
        <end position="137"/>
    </location>
</feature>
<organism evidence="2 3">
    <name type="scientific">Colletotrichum simmondsii</name>
    <dbReference type="NCBI Taxonomy" id="703756"/>
    <lineage>
        <taxon>Eukaryota</taxon>
        <taxon>Fungi</taxon>
        <taxon>Dikarya</taxon>
        <taxon>Ascomycota</taxon>
        <taxon>Pezizomycotina</taxon>
        <taxon>Sordariomycetes</taxon>
        <taxon>Hypocreomycetidae</taxon>
        <taxon>Glomerellales</taxon>
        <taxon>Glomerellaceae</taxon>
        <taxon>Colletotrichum</taxon>
        <taxon>Colletotrichum acutatum species complex</taxon>
    </lineage>
</organism>
<dbReference type="Proteomes" id="UP000070328">
    <property type="component" value="Unassembled WGS sequence"/>
</dbReference>
<feature type="region of interest" description="Disordered" evidence="1">
    <location>
        <begin position="37"/>
        <end position="78"/>
    </location>
</feature>
<dbReference type="OrthoDB" id="10422447at2759"/>
<gene>
    <name evidence="2" type="ORF">CSIM01_11623</name>
</gene>
<dbReference type="AlphaFoldDB" id="A0A135SU44"/>
<keyword evidence="3" id="KW-1185">Reference proteome</keyword>
<proteinExistence type="predicted"/>
<accession>A0A135SU44</accession>
<feature type="region of interest" description="Disordered" evidence="1">
    <location>
        <begin position="183"/>
        <end position="209"/>
    </location>
</feature>
<evidence type="ECO:0000313" key="2">
    <source>
        <dbReference type="EMBL" id="KXH39428.1"/>
    </source>
</evidence>
<comment type="caution">
    <text evidence="2">The sequence shown here is derived from an EMBL/GenBank/DDBJ whole genome shotgun (WGS) entry which is preliminary data.</text>
</comment>